<evidence type="ECO:0000256" key="8">
    <source>
        <dbReference type="PROSITE-ProRule" id="PRU00035"/>
    </source>
</evidence>
<keyword evidence="4" id="KW-0805">Transcription regulation</keyword>
<keyword evidence="3" id="KW-0156">Chromatin regulator</keyword>
<dbReference type="PANTHER" id="PTHR16062:SF19">
    <property type="entry name" value="PROTEIN POLYBROMO-1"/>
    <property type="match status" value="1"/>
</dbReference>
<dbReference type="Proteomes" id="UP000270296">
    <property type="component" value="Unassembled WGS sequence"/>
</dbReference>
<evidence type="ECO:0000313" key="13">
    <source>
        <dbReference type="WBParaSite" id="SBAD_0000028501-mRNA-1"/>
    </source>
</evidence>
<dbReference type="PROSITE" id="PS00633">
    <property type="entry name" value="BROMODOMAIN_1"/>
    <property type="match status" value="1"/>
</dbReference>
<evidence type="ECO:0000256" key="5">
    <source>
        <dbReference type="ARBA" id="ARBA00023117"/>
    </source>
</evidence>
<feature type="region of interest" description="Disordered" evidence="9">
    <location>
        <begin position="58"/>
        <end position="108"/>
    </location>
</feature>
<evidence type="ECO:0000256" key="4">
    <source>
        <dbReference type="ARBA" id="ARBA00023015"/>
    </source>
</evidence>
<evidence type="ECO:0000313" key="12">
    <source>
        <dbReference type="Proteomes" id="UP000270296"/>
    </source>
</evidence>
<keyword evidence="6" id="KW-0804">Transcription</keyword>
<dbReference type="PROSITE" id="PS50014">
    <property type="entry name" value="BROMODOMAIN_2"/>
    <property type="match status" value="1"/>
</dbReference>
<evidence type="ECO:0000256" key="9">
    <source>
        <dbReference type="SAM" id="MobiDB-lite"/>
    </source>
</evidence>
<dbReference type="PRINTS" id="PR00503">
    <property type="entry name" value="BROMODOMAIN"/>
</dbReference>
<dbReference type="WBParaSite" id="SBAD_0000028501-mRNA-1">
    <property type="protein sequence ID" value="SBAD_0000028501-mRNA-1"/>
    <property type="gene ID" value="SBAD_0000028501"/>
</dbReference>
<dbReference type="OrthoDB" id="784962at2759"/>
<dbReference type="GO" id="GO:0016586">
    <property type="term" value="C:RSC-type complex"/>
    <property type="evidence" value="ECO:0007669"/>
    <property type="project" value="InterPro"/>
</dbReference>
<sequence>MQIQHRIKKNEYAHANELISDVHLLVESLKHFYKSNSQEYRDVCSFWELLSESKSHLGDLTDDTSETSNRSRESSPSQSCRSLRSNSPSRSFKSSDASPSMLSSSGSDPVPSYFLEQLIAFILLYKDETGRIISQAFKLLPSEQEYPDYYVSVKNPIDLKIIARRIRSNRYRSLNDLEREINLMCRNAKLYNERA</sequence>
<evidence type="ECO:0000256" key="6">
    <source>
        <dbReference type="ARBA" id="ARBA00023163"/>
    </source>
</evidence>
<dbReference type="InterPro" id="IPR037382">
    <property type="entry name" value="Rsc/polybromo"/>
</dbReference>
<keyword evidence="5 8" id="KW-0103">Bromodomain</keyword>
<dbReference type="AlphaFoldDB" id="A0A183I9H4"/>
<dbReference type="GO" id="GO:0003682">
    <property type="term" value="F:chromatin binding"/>
    <property type="evidence" value="ECO:0007669"/>
    <property type="project" value="TreeGrafter"/>
</dbReference>
<organism evidence="13">
    <name type="scientific">Soboliphyme baturini</name>
    <dbReference type="NCBI Taxonomy" id="241478"/>
    <lineage>
        <taxon>Eukaryota</taxon>
        <taxon>Metazoa</taxon>
        <taxon>Ecdysozoa</taxon>
        <taxon>Nematoda</taxon>
        <taxon>Enoplea</taxon>
        <taxon>Dorylaimia</taxon>
        <taxon>Dioctophymatida</taxon>
        <taxon>Dioctophymatoidea</taxon>
        <taxon>Soboliphymatidae</taxon>
        <taxon>Soboliphyme</taxon>
    </lineage>
</organism>
<dbReference type="Pfam" id="PF00439">
    <property type="entry name" value="Bromodomain"/>
    <property type="match status" value="2"/>
</dbReference>
<reference evidence="13" key="1">
    <citation type="submission" date="2016-06" db="UniProtKB">
        <authorList>
            <consortium name="WormBaseParasite"/>
        </authorList>
    </citation>
    <scope>IDENTIFICATION</scope>
</reference>
<evidence type="ECO:0000256" key="2">
    <source>
        <dbReference type="ARBA" id="ARBA00022737"/>
    </source>
</evidence>
<protein>
    <submittedName>
        <fullName evidence="13">Bromo domain-containing protein</fullName>
    </submittedName>
</protein>
<evidence type="ECO:0000256" key="1">
    <source>
        <dbReference type="ARBA" id="ARBA00004123"/>
    </source>
</evidence>
<dbReference type="InterPro" id="IPR001487">
    <property type="entry name" value="Bromodomain"/>
</dbReference>
<dbReference type="Gene3D" id="1.20.920.10">
    <property type="entry name" value="Bromodomain-like"/>
    <property type="match status" value="2"/>
</dbReference>
<dbReference type="GO" id="GO:0006338">
    <property type="term" value="P:chromatin remodeling"/>
    <property type="evidence" value="ECO:0007669"/>
    <property type="project" value="InterPro"/>
</dbReference>
<accession>A0A183I9H4</accession>
<dbReference type="GO" id="GO:0006368">
    <property type="term" value="P:transcription elongation by RNA polymerase II"/>
    <property type="evidence" value="ECO:0007669"/>
    <property type="project" value="TreeGrafter"/>
</dbReference>
<dbReference type="SMART" id="SM00297">
    <property type="entry name" value="BROMO"/>
    <property type="match status" value="1"/>
</dbReference>
<dbReference type="EMBL" id="UZAM01000531">
    <property type="protein sequence ID" value="VDO81600.1"/>
    <property type="molecule type" value="Genomic_DNA"/>
</dbReference>
<feature type="compositionally biased region" description="Low complexity" evidence="9">
    <location>
        <begin position="74"/>
        <end position="108"/>
    </location>
</feature>
<dbReference type="SUPFAM" id="SSF47370">
    <property type="entry name" value="Bromodomain"/>
    <property type="match status" value="2"/>
</dbReference>
<dbReference type="PANTHER" id="PTHR16062">
    <property type="entry name" value="SWI/SNF-RELATED"/>
    <property type="match status" value="1"/>
</dbReference>
<proteinExistence type="predicted"/>
<name>A0A183I9H4_9BILA</name>
<dbReference type="InterPro" id="IPR036427">
    <property type="entry name" value="Bromodomain-like_sf"/>
</dbReference>
<reference evidence="11 12" key="2">
    <citation type="submission" date="2018-11" db="EMBL/GenBank/DDBJ databases">
        <authorList>
            <consortium name="Pathogen Informatics"/>
        </authorList>
    </citation>
    <scope>NUCLEOTIDE SEQUENCE [LARGE SCALE GENOMIC DNA]</scope>
</reference>
<keyword evidence="7" id="KW-0539">Nucleus</keyword>
<gene>
    <name evidence="11" type="ORF">SBAD_LOCUS268</name>
</gene>
<evidence type="ECO:0000256" key="7">
    <source>
        <dbReference type="ARBA" id="ARBA00023242"/>
    </source>
</evidence>
<evidence type="ECO:0000313" key="11">
    <source>
        <dbReference type="EMBL" id="VDO81600.1"/>
    </source>
</evidence>
<evidence type="ECO:0000259" key="10">
    <source>
        <dbReference type="PROSITE" id="PS50014"/>
    </source>
</evidence>
<comment type="subcellular location">
    <subcellularLocation>
        <location evidence="1">Nucleus</location>
    </subcellularLocation>
</comment>
<feature type="domain" description="Bromo" evidence="10">
    <location>
        <begin position="129"/>
        <end position="195"/>
    </location>
</feature>
<dbReference type="InterPro" id="IPR018359">
    <property type="entry name" value="Bromodomain_CS"/>
</dbReference>
<keyword evidence="2" id="KW-0677">Repeat</keyword>
<keyword evidence="12" id="KW-1185">Reference proteome</keyword>
<evidence type="ECO:0000256" key="3">
    <source>
        <dbReference type="ARBA" id="ARBA00022853"/>
    </source>
</evidence>